<evidence type="ECO:0000259" key="7">
    <source>
        <dbReference type="Pfam" id="PF17802"/>
    </source>
</evidence>
<sequence>MNTTTRRKGSRLVAGLVAAGIGVAAALGVATPAMAAPDSSNINPTATGSVVVHKFQQPTTQGARSTGSALPSAQTSTLTPVSGVTFSVRRVTHATALDLTKSSTWQTLSALTPAQVTAAGSGYSLGTAATQVTAADGTATFGSLPVGVYLVEETAVGAQPVALRAQPFLVSIPLPENGAWVYDVHVYPKNALTGITLAQDTTAARALGDTVKYTVTTNVPNKQTGNPITSYVITDTLDVTQVTYASSVVRLGTTVLNAPGTATPDYTLTTDAATGLVTVTLTPAGIAKVNAAPNGSQVILEVNATVTALGDGSIENNATVNINSTTTVQATQVVSSWGAARIIKYPSTNENLRLQGAVFEVRLPGSATAIPVGTGTPRQTQFTTGENGEVVIPGLIAGSYELVEITAPTGYQVNSTPIAFTVTAGTTANAVQVKVANTQVPAFALPITGGDGQMAFMIGGGSLLVVAAGAFLFVAGRRRAEQQA</sequence>
<dbReference type="InterPro" id="IPR032364">
    <property type="entry name" value="GramPos_pilinD1_N"/>
</dbReference>
<dbReference type="PANTHER" id="PTHR36108:SF13">
    <property type="entry name" value="COLOSSIN-B-RELATED"/>
    <property type="match status" value="1"/>
</dbReference>
<dbReference type="Pfam" id="PF16555">
    <property type="entry name" value="GramPos_pilinD1"/>
    <property type="match status" value="1"/>
</dbReference>
<keyword evidence="3 5" id="KW-0732">Signal</keyword>
<keyword evidence="4" id="KW-0812">Transmembrane</keyword>
<proteinExistence type="inferred from homology"/>
<organism evidence="8 9">
    <name type="scientific">Agrococcus jenensis</name>
    <dbReference type="NCBI Taxonomy" id="46353"/>
    <lineage>
        <taxon>Bacteria</taxon>
        <taxon>Bacillati</taxon>
        <taxon>Actinomycetota</taxon>
        <taxon>Actinomycetes</taxon>
        <taxon>Micrococcales</taxon>
        <taxon>Microbacteriaceae</taxon>
        <taxon>Agrococcus</taxon>
    </lineage>
</organism>
<evidence type="ECO:0000256" key="4">
    <source>
        <dbReference type="SAM" id="Phobius"/>
    </source>
</evidence>
<comment type="similarity">
    <text evidence="1">Belongs to the serine-aspartate repeat-containing protein (SDr) family.</text>
</comment>
<keyword evidence="2" id="KW-0964">Secreted</keyword>
<dbReference type="NCBIfam" id="TIGR04226">
    <property type="entry name" value="RrgB_K2N_iso_D2"/>
    <property type="match status" value="1"/>
</dbReference>
<dbReference type="InterPro" id="IPR041033">
    <property type="entry name" value="SpaA_PFL_dom_1"/>
</dbReference>
<evidence type="ECO:0000256" key="5">
    <source>
        <dbReference type="SAM" id="SignalP"/>
    </source>
</evidence>
<dbReference type="Proteomes" id="UP000275456">
    <property type="component" value="Unassembled WGS sequence"/>
</dbReference>
<dbReference type="InterPro" id="IPR013783">
    <property type="entry name" value="Ig-like_fold"/>
</dbReference>
<name>A0A3N2AQI2_9MICO</name>
<evidence type="ECO:0000259" key="6">
    <source>
        <dbReference type="Pfam" id="PF16555"/>
    </source>
</evidence>
<dbReference type="Pfam" id="PF17802">
    <property type="entry name" value="SpaA"/>
    <property type="match status" value="1"/>
</dbReference>
<evidence type="ECO:0000313" key="8">
    <source>
        <dbReference type="EMBL" id="ROR65290.1"/>
    </source>
</evidence>
<evidence type="ECO:0000256" key="3">
    <source>
        <dbReference type="ARBA" id="ARBA00022729"/>
    </source>
</evidence>
<dbReference type="RefSeq" id="WP_123696392.1">
    <property type="nucleotide sequence ID" value="NZ_RKHJ01000001.1"/>
</dbReference>
<comment type="caution">
    <text evidence="8">The sequence shown here is derived from an EMBL/GenBank/DDBJ whole genome shotgun (WGS) entry which is preliminary data.</text>
</comment>
<dbReference type="NCBIfam" id="NF033902">
    <property type="entry name" value="iso_D2_wall_anc"/>
    <property type="match status" value="1"/>
</dbReference>
<dbReference type="NCBIfam" id="TIGR01167">
    <property type="entry name" value="LPXTG_anchor"/>
    <property type="match status" value="1"/>
</dbReference>
<keyword evidence="4" id="KW-1133">Transmembrane helix</keyword>
<feature type="transmembrane region" description="Helical" evidence="4">
    <location>
        <begin position="454"/>
        <end position="475"/>
    </location>
</feature>
<dbReference type="EMBL" id="RKHJ01000001">
    <property type="protein sequence ID" value="ROR65290.1"/>
    <property type="molecule type" value="Genomic_DNA"/>
</dbReference>
<dbReference type="GO" id="GO:0005975">
    <property type="term" value="P:carbohydrate metabolic process"/>
    <property type="evidence" value="ECO:0007669"/>
    <property type="project" value="UniProtKB-ARBA"/>
</dbReference>
<dbReference type="AlphaFoldDB" id="A0A3N2AQI2"/>
<dbReference type="InterPro" id="IPR026466">
    <property type="entry name" value="Fim_isopep_form_D2_dom"/>
</dbReference>
<accession>A0A3N2AQI2</accession>
<reference evidence="8 9" key="1">
    <citation type="submission" date="2018-11" db="EMBL/GenBank/DDBJ databases">
        <title>Sequencing the genomes of 1000 actinobacteria strains.</title>
        <authorList>
            <person name="Klenk H.-P."/>
        </authorList>
    </citation>
    <scope>NUCLEOTIDE SEQUENCE [LARGE SCALE GENOMIC DNA]</scope>
    <source>
        <strain evidence="8 9">DSM 9580</strain>
    </source>
</reference>
<dbReference type="OrthoDB" id="3199332at2"/>
<protein>
    <submittedName>
        <fullName evidence="8">LPXTG-motif cell wall-anchored protein/fimbrial isopeptide formation D2 family protein</fullName>
    </submittedName>
</protein>
<dbReference type="PANTHER" id="PTHR36108">
    <property type="entry name" value="COLOSSIN-B-RELATED"/>
    <property type="match status" value="1"/>
</dbReference>
<feature type="chain" id="PRO_5018261993" evidence="5">
    <location>
        <begin position="36"/>
        <end position="484"/>
    </location>
</feature>
<dbReference type="Gene3D" id="2.60.40.10">
    <property type="entry name" value="Immunoglobulins"/>
    <property type="match status" value="2"/>
</dbReference>
<evidence type="ECO:0000256" key="2">
    <source>
        <dbReference type="ARBA" id="ARBA00022525"/>
    </source>
</evidence>
<evidence type="ECO:0000313" key="9">
    <source>
        <dbReference type="Proteomes" id="UP000275456"/>
    </source>
</evidence>
<gene>
    <name evidence="8" type="ORF">EDD26_0656</name>
</gene>
<evidence type="ECO:0000256" key="1">
    <source>
        <dbReference type="ARBA" id="ARBA00007257"/>
    </source>
</evidence>
<dbReference type="InterPro" id="IPR048052">
    <property type="entry name" value="FM1-like"/>
</dbReference>
<keyword evidence="9" id="KW-1185">Reference proteome</keyword>
<dbReference type="Gene3D" id="2.60.40.740">
    <property type="match status" value="1"/>
</dbReference>
<feature type="domain" description="Gram-positive pilin subunit D1 N-terminal" evidence="6">
    <location>
        <begin position="47"/>
        <end position="190"/>
    </location>
</feature>
<feature type="signal peptide" evidence="5">
    <location>
        <begin position="1"/>
        <end position="35"/>
    </location>
</feature>
<feature type="domain" description="SpaA-like prealbumin fold" evidence="7">
    <location>
        <begin position="348"/>
        <end position="431"/>
    </location>
</feature>
<keyword evidence="4" id="KW-0472">Membrane</keyword>